<keyword evidence="10" id="KW-0044">Antibiotic</keyword>
<keyword evidence="6" id="KW-0430">Lectin</keyword>
<evidence type="ECO:0000256" key="5">
    <source>
        <dbReference type="ARBA" id="ARBA00022729"/>
    </source>
</evidence>
<protein>
    <recommendedName>
        <fullName evidence="15">Gnk2-homologous domain-containing protein</fullName>
    </recommendedName>
</protein>
<evidence type="ECO:0000256" key="11">
    <source>
        <dbReference type="ARBA" id="ARBA00023035"/>
    </source>
</evidence>
<dbReference type="Gene3D" id="3.30.430.20">
    <property type="entry name" value="Gnk2 domain, C-X8-C-X2-C motif"/>
    <property type="match status" value="1"/>
</dbReference>
<comment type="caution">
    <text evidence="16">The sequence shown here is derived from an EMBL/GenBank/DDBJ whole genome shotgun (WGS) entry which is preliminary data.</text>
</comment>
<evidence type="ECO:0000256" key="12">
    <source>
        <dbReference type="ARBA" id="ARBA00023157"/>
    </source>
</evidence>
<evidence type="ECO:0000256" key="8">
    <source>
        <dbReference type="ARBA" id="ARBA00022821"/>
    </source>
</evidence>
<evidence type="ECO:0000259" key="15">
    <source>
        <dbReference type="PROSITE" id="PS51473"/>
    </source>
</evidence>
<keyword evidence="8" id="KW-0611">Plant defense</keyword>
<dbReference type="GO" id="GO:0031640">
    <property type="term" value="P:killing of cells of another organism"/>
    <property type="evidence" value="ECO:0007669"/>
    <property type="project" value="UniProtKB-KW"/>
</dbReference>
<dbReference type="EMBL" id="JACXVP010000009">
    <property type="protein sequence ID" value="KAG5587098.1"/>
    <property type="molecule type" value="Genomic_DNA"/>
</dbReference>
<evidence type="ECO:0000256" key="4">
    <source>
        <dbReference type="ARBA" id="ARBA00022581"/>
    </source>
</evidence>
<comment type="similarity">
    <text evidence="14">Belongs to the cysteine-rich repeat secretory protein family. Plasmodesmata-located proteins (PDLD) subfamily.</text>
</comment>
<evidence type="ECO:0000256" key="9">
    <source>
        <dbReference type="ARBA" id="ARBA00022949"/>
    </source>
</evidence>
<dbReference type="PROSITE" id="PS51473">
    <property type="entry name" value="GNK2"/>
    <property type="match status" value="1"/>
</dbReference>
<keyword evidence="12" id="KW-1015">Disulfide bond</keyword>
<keyword evidence="17" id="KW-1185">Reference proteome</keyword>
<evidence type="ECO:0000256" key="10">
    <source>
        <dbReference type="ARBA" id="ARBA00023022"/>
    </source>
</evidence>
<accession>A0A9J5XHD2</accession>
<dbReference type="Pfam" id="PF01657">
    <property type="entry name" value="Stress-antifung"/>
    <property type="match status" value="1"/>
</dbReference>
<dbReference type="InterPro" id="IPR051378">
    <property type="entry name" value="Cell2Cell_Antifungal"/>
</dbReference>
<evidence type="ECO:0000256" key="13">
    <source>
        <dbReference type="ARBA" id="ARBA00024184"/>
    </source>
</evidence>
<proteinExistence type="inferred from homology"/>
<dbReference type="InterPro" id="IPR038408">
    <property type="entry name" value="GNK2_sf"/>
</dbReference>
<keyword evidence="5" id="KW-0732">Signal</keyword>
<reference evidence="16 17" key="1">
    <citation type="submission" date="2020-09" db="EMBL/GenBank/DDBJ databases">
        <title>De no assembly of potato wild relative species, Solanum commersonii.</title>
        <authorList>
            <person name="Cho K."/>
        </authorList>
    </citation>
    <scope>NUCLEOTIDE SEQUENCE [LARGE SCALE GENOMIC DNA]</scope>
    <source>
        <strain evidence="16">LZ3.2</strain>
        <tissue evidence="16">Leaf</tissue>
    </source>
</reference>
<keyword evidence="7" id="KW-0677">Repeat</keyword>
<keyword evidence="11" id="KW-0465">Mannose-binding</keyword>
<dbReference type="GO" id="GO:0005537">
    <property type="term" value="F:D-mannose binding"/>
    <property type="evidence" value="ECO:0007669"/>
    <property type="project" value="UniProtKB-KW"/>
</dbReference>
<evidence type="ECO:0000313" key="17">
    <source>
        <dbReference type="Proteomes" id="UP000824120"/>
    </source>
</evidence>
<dbReference type="GO" id="GO:0050832">
    <property type="term" value="P:defense response to fungus"/>
    <property type="evidence" value="ECO:0007669"/>
    <property type="project" value="UniProtKB-KW"/>
</dbReference>
<dbReference type="InterPro" id="IPR002902">
    <property type="entry name" value="GNK2"/>
</dbReference>
<sequence length="288" mass="32994">MEKKKKKTIKLRPKNVEPISEDGNWVWDESYPLYQSEDCIFLDEGFRCSENGRLDNFYTKWRWQPKDCNLPSFPVSVPHIVSLKAFLYAPWKFIGTPQRFASPNKKQWIDYNYCSSVTINTYSNVGIQVQRLMHDLRRNKLDFSFSWLCDHMIDVKIPLTLVLILALSFEAAKGIPNTNLTQVLCNGAQYFKDDPFAISLAYVLAELVCTTPSRHGYDYHNISPYPNAFAYGHAGCNNTTTTSLTTQDCKTCLASAKDNLLTSCDARIGGRVLLVDCTMRYEQYPLDD</sequence>
<dbReference type="Proteomes" id="UP000824120">
    <property type="component" value="Chromosome 9"/>
</dbReference>
<comment type="subcellular location">
    <subcellularLocation>
        <location evidence="13">Cell junction</location>
        <location evidence="13">Plasmodesma</location>
    </subcellularLocation>
    <subcellularLocation>
        <location evidence="1">Cell membrane</location>
        <topology evidence="1">Single-pass type I membrane protein</topology>
    </subcellularLocation>
</comment>
<dbReference type="AlphaFoldDB" id="A0A9J5XHD2"/>
<gene>
    <name evidence="16" type="ORF">H5410_047532</name>
</gene>
<dbReference type="GO" id="GO:0042742">
    <property type="term" value="P:defense response to bacterium"/>
    <property type="evidence" value="ECO:0007669"/>
    <property type="project" value="UniProtKB-KW"/>
</dbReference>
<evidence type="ECO:0000313" key="16">
    <source>
        <dbReference type="EMBL" id="KAG5587098.1"/>
    </source>
</evidence>
<dbReference type="CDD" id="cd23509">
    <property type="entry name" value="Gnk2-like"/>
    <property type="match status" value="1"/>
</dbReference>
<dbReference type="Pfam" id="PF14416">
    <property type="entry name" value="PMR5N"/>
    <property type="match status" value="1"/>
</dbReference>
<dbReference type="GO" id="GO:0009506">
    <property type="term" value="C:plasmodesma"/>
    <property type="evidence" value="ECO:0007669"/>
    <property type="project" value="UniProtKB-SubCell"/>
</dbReference>
<evidence type="ECO:0000256" key="2">
    <source>
        <dbReference type="ARBA" id="ARBA00022529"/>
    </source>
</evidence>
<dbReference type="PANTHER" id="PTHR32080">
    <property type="entry name" value="ANTIFUNGAL PROTEIN GINKBILOBIN-2-LIKE"/>
    <property type="match status" value="1"/>
</dbReference>
<name>A0A9J5XHD2_SOLCO</name>
<organism evidence="16 17">
    <name type="scientific">Solanum commersonii</name>
    <name type="common">Commerson's wild potato</name>
    <name type="synonym">Commerson's nightshade</name>
    <dbReference type="NCBI Taxonomy" id="4109"/>
    <lineage>
        <taxon>Eukaryota</taxon>
        <taxon>Viridiplantae</taxon>
        <taxon>Streptophyta</taxon>
        <taxon>Embryophyta</taxon>
        <taxon>Tracheophyta</taxon>
        <taxon>Spermatophyta</taxon>
        <taxon>Magnoliopsida</taxon>
        <taxon>eudicotyledons</taxon>
        <taxon>Gunneridae</taxon>
        <taxon>Pentapetalae</taxon>
        <taxon>asterids</taxon>
        <taxon>lamiids</taxon>
        <taxon>Solanales</taxon>
        <taxon>Solanaceae</taxon>
        <taxon>Solanoideae</taxon>
        <taxon>Solaneae</taxon>
        <taxon>Solanum</taxon>
    </lineage>
</organism>
<dbReference type="GO" id="GO:0005886">
    <property type="term" value="C:plasma membrane"/>
    <property type="evidence" value="ECO:0007669"/>
    <property type="project" value="UniProtKB-SubCell"/>
</dbReference>
<evidence type="ECO:0000256" key="1">
    <source>
        <dbReference type="ARBA" id="ARBA00004251"/>
    </source>
</evidence>
<evidence type="ECO:0000256" key="14">
    <source>
        <dbReference type="ARBA" id="ARBA00038393"/>
    </source>
</evidence>
<evidence type="ECO:0000256" key="6">
    <source>
        <dbReference type="ARBA" id="ARBA00022734"/>
    </source>
</evidence>
<dbReference type="InterPro" id="IPR025846">
    <property type="entry name" value="TBL_N"/>
</dbReference>
<keyword evidence="4" id="KW-0945">Host-virus interaction</keyword>
<dbReference type="PANTHER" id="PTHR32080:SF54">
    <property type="entry name" value="GNK2-HOMOLOGOUS DOMAIN-CONTAINING PROTEIN"/>
    <property type="match status" value="1"/>
</dbReference>
<evidence type="ECO:0000256" key="7">
    <source>
        <dbReference type="ARBA" id="ARBA00022737"/>
    </source>
</evidence>
<feature type="domain" description="Gnk2-homologous" evidence="15">
    <location>
        <begin position="178"/>
        <end position="286"/>
    </location>
</feature>
<dbReference type="OrthoDB" id="1888914at2759"/>
<evidence type="ECO:0000256" key="3">
    <source>
        <dbReference type="ARBA" id="ARBA00022577"/>
    </source>
</evidence>
<keyword evidence="9" id="KW-0965">Cell junction</keyword>
<keyword evidence="3" id="KW-0295">Fungicide</keyword>
<keyword evidence="2" id="KW-0929">Antimicrobial</keyword>